<evidence type="ECO:0000256" key="2">
    <source>
        <dbReference type="SAM" id="Phobius"/>
    </source>
</evidence>
<feature type="compositionally biased region" description="Low complexity" evidence="1">
    <location>
        <begin position="50"/>
        <end position="61"/>
    </location>
</feature>
<feature type="transmembrane region" description="Helical" evidence="2">
    <location>
        <begin position="383"/>
        <end position="402"/>
    </location>
</feature>
<proteinExistence type="predicted"/>
<feature type="transmembrane region" description="Helical" evidence="2">
    <location>
        <begin position="263"/>
        <end position="285"/>
    </location>
</feature>
<feature type="transmembrane region" description="Helical" evidence="2">
    <location>
        <begin position="409"/>
        <end position="428"/>
    </location>
</feature>
<gene>
    <name evidence="3" type="ORF">SAMN06265222_101440</name>
</gene>
<evidence type="ECO:0000256" key="1">
    <source>
        <dbReference type="SAM" id="MobiDB-lite"/>
    </source>
</evidence>
<evidence type="ECO:0000313" key="4">
    <source>
        <dbReference type="Proteomes" id="UP001158067"/>
    </source>
</evidence>
<comment type="caution">
    <text evidence="3">The sequence shown here is derived from an EMBL/GenBank/DDBJ whole genome shotgun (WGS) entry which is preliminary data.</text>
</comment>
<keyword evidence="2" id="KW-0812">Transmembrane</keyword>
<evidence type="ECO:0000313" key="3">
    <source>
        <dbReference type="EMBL" id="SMP40415.1"/>
    </source>
</evidence>
<keyword evidence="2" id="KW-1133">Transmembrane helix</keyword>
<feature type="transmembrane region" description="Helical" evidence="2">
    <location>
        <begin position="305"/>
        <end position="326"/>
    </location>
</feature>
<keyword evidence="2" id="KW-0472">Membrane</keyword>
<feature type="region of interest" description="Disordered" evidence="1">
    <location>
        <begin position="41"/>
        <end position="61"/>
    </location>
</feature>
<dbReference type="Proteomes" id="UP001158067">
    <property type="component" value="Unassembled WGS sequence"/>
</dbReference>
<dbReference type="RefSeq" id="WP_283430673.1">
    <property type="nucleotide sequence ID" value="NZ_FXUG01000001.1"/>
</dbReference>
<keyword evidence="4" id="KW-1185">Reference proteome</keyword>
<feature type="transmembrane region" description="Helical" evidence="2">
    <location>
        <begin position="235"/>
        <end position="256"/>
    </location>
</feature>
<accession>A0ABY1PT93</accession>
<protein>
    <submittedName>
        <fullName evidence="3">Uncharacterized protein</fullName>
    </submittedName>
</protein>
<name>A0ABY1PT93_9BACT</name>
<dbReference type="EMBL" id="FXUG01000001">
    <property type="protein sequence ID" value="SMP40415.1"/>
    <property type="molecule type" value="Genomic_DNA"/>
</dbReference>
<reference evidence="3 4" key="1">
    <citation type="submission" date="2017-05" db="EMBL/GenBank/DDBJ databases">
        <authorList>
            <person name="Varghese N."/>
            <person name="Submissions S."/>
        </authorList>
    </citation>
    <scope>NUCLEOTIDE SEQUENCE [LARGE SCALE GENOMIC DNA]</scope>
    <source>
        <strain evidence="3 4">DSM 25457</strain>
    </source>
</reference>
<feature type="transmembrane region" description="Helical" evidence="2">
    <location>
        <begin position="338"/>
        <end position="363"/>
    </location>
</feature>
<sequence>MPQSVQCPRCQAAVAVGDDVGGSRIGCPSCGQSFIVPGFVSQSESPGDTSAGSPVAAGAGPVASSSDDFMLFDDEVDVVEIVDDVLDDDDLVAAMEVADSNPYENQPPEKKKPVYASEFKVRCPHCGTQTDTTAAKAGKQIKCRDCHSSIRVGQPPRVRPKVEMDMSTAPVFSFSPSVTTQTDRPADPFRKSADEYLAAASKVEDKEPKATFDDVPSIRDWAEAVFGIFLQVGVMAHWLVLSTIASTVAFVAIAIGHPALEMALYPAGAMFAVVVLACGFAIMQSVANEEESVTEWPVGLELSEWLAPTVFCIVAAFLASFPGLAAGGLTMGASLTTVCLTMISLFAIFPFALLSMMDMQSVFVPFSPEVGRSVTRCEEAWGGFYFSSGIIFFFTFLIFAFASGFAGPASAVVSIFVAVAAAFTYFAMLGRLAFAIGRSVNAEPKENNINEVRAAERKQDE</sequence>
<organism evidence="3 4">
    <name type="scientific">Neorhodopirellula lusitana</name>
    <dbReference type="NCBI Taxonomy" id="445327"/>
    <lineage>
        <taxon>Bacteria</taxon>
        <taxon>Pseudomonadati</taxon>
        <taxon>Planctomycetota</taxon>
        <taxon>Planctomycetia</taxon>
        <taxon>Pirellulales</taxon>
        <taxon>Pirellulaceae</taxon>
        <taxon>Neorhodopirellula</taxon>
    </lineage>
</organism>